<keyword evidence="2" id="KW-0812">Transmembrane</keyword>
<protein>
    <submittedName>
        <fullName evidence="3">Uncharacterized protein</fullName>
    </submittedName>
</protein>
<evidence type="ECO:0000256" key="2">
    <source>
        <dbReference type="SAM" id="Phobius"/>
    </source>
</evidence>
<feature type="transmembrane region" description="Helical" evidence="2">
    <location>
        <begin position="15"/>
        <end position="39"/>
    </location>
</feature>
<feature type="region of interest" description="Disordered" evidence="1">
    <location>
        <begin position="553"/>
        <end position="577"/>
    </location>
</feature>
<accession>A0A1I8F090</accession>
<name>A0A1I8F090_WUCBA</name>
<feature type="compositionally biased region" description="Basic and acidic residues" evidence="1">
    <location>
        <begin position="413"/>
        <end position="427"/>
    </location>
</feature>
<keyword evidence="2" id="KW-1133">Transmembrane helix</keyword>
<evidence type="ECO:0000313" key="3">
    <source>
        <dbReference type="WBParaSite" id="maker-PairedContig_870-snap-gene-0.13-mRNA-1"/>
    </source>
</evidence>
<feature type="compositionally biased region" description="Polar residues" evidence="1">
    <location>
        <begin position="428"/>
        <end position="447"/>
    </location>
</feature>
<keyword evidence="2" id="KW-0472">Membrane</keyword>
<proteinExistence type="predicted"/>
<feature type="region of interest" description="Disordered" evidence="1">
    <location>
        <begin position="382"/>
        <end position="448"/>
    </location>
</feature>
<dbReference type="AlphaFoldDB" id="A0A1I8F090"/>
<dbReference type="STRING" id="6293.A0A1I8F090"/>
<reference evidence="3" key="1">
    <citation type="submission" date="2016-11" db="UniProtKB">
        <authorList>
            <consortium name="WormBaseParasite"/>
        </authorList>
    </citation>
    <scope>IDENTIFICATION</scope>
    <source>
        <strain evidence="3">pt0022</strain>
    </source>
</reference>
<feature type="region of interest" description="Disordered" evidence="1">
    <location>
        <begin position="469"/>
        <end position="532"/>
    </location>
</feature>
<feature type="compositionally biased region" description="Polar residues" evidence="1">
    <location>
        <begin position="520"/>
        <end position="529"/>
    </location>
</feature>
<evidence type="ECO:0000256" key="1">
    <source>
        <dbReference type="SAM" id="MobiDB-lite"/>
    </source>
</evidence>
<organism evidence="3">
    <name type="scientific">Wuchereria bancrofti</name>
    <dbReference type="NCBI Taxonomy" id="6293"/>
    <lineage>
        <taxon>Eukaryota</taxon>
        <taxon>Metazoa</taxon>
        <taxon>Ecdysozoa</taxon>
        <taxon>Nematoda</taxon>
        <taxon>Chromadorea</taxon>
        <taxon>Rhabditida</taxon>
        <taxon>Spirurina</taxon>
        <taxon>Spiruromorpha</taxon>
        <taxon>Filarioidea</taxon>
        <taxon>Onchocercidae</taxon>
        <taxon>Wuchereria</taxon>
    </lineage>
</organism>
<dbReference type="WBParaSite" id="maker-PairedContig_870-snap-gene-0.13-mRNA-1">
    <property type="protein sequence ID" value="maker-PairedContig_870-snap-gene-0.13-mRNA-1"/>
    <property type="gene ID" value="maker-PairedContig_870-snap-gene-0.13"/>
</dbReference>
<sequence length="577" mass="64655">MRFTASPYAISGWPWWWLLLLLLLLLLLILLTCCLLWCLQGRYRTRKERRRVIASNGQTVPLLSADVEKAGIEQNMQALSSRVDDIRSSLDQKATARGDFEDGYVRGFRDANKLGTASAARRRMDDDYGTRDDRFHEGYVKGLRDAGMTGMSASMRNLAQRGQGAGYSSGYMQGFRDGNSGFFGDRISNSLLRRLEEQYPNQEEFRTGYIDGFKEGIASRTSGQRSFEESRRLQESLTKLTEILQDKSRAGGDETHTTKIYHVCNLTILDNQQPDAVAVSAYSSTTGRQLEQELEELTSSSRRSTLRRHYTPGDYLKYGSEAEAYGSLARNRRSLSASALGRDLAREQSERARLYSGTGTSYISRASAAERPLTDTYSRRYTYRSRSDMGSPRHYASQTLLDGTRPGPSTPHTRRDALHTLQRELDTLSRSPDQLTARGYSSDTGYMNDTMRSRTRAYSNYDYDTYRTSKSEMRSAETSGGAIGSSSGASAGINGYGPRATASTSFSTRRAENERGAGSGRTTAFSSHNWPDDLIDIVNEPMGQTLDRMKKYSNSLSQVDRGTRNSSSKSFDYNYNE</sequence>
<feature type="compositionally biased region" description="Low complexity" evidence="1">
    <location>
        <begin position="484"/>
        <end position="493"/>
    </location>
</feature>